<organism evidence="1 2">
    <name type="scientific">Tritrichomonas foetus</name>
    <dbReference type="NCBI Taxonomy" id="1144522"/>
    <lineage>
        <taxon>Eukaryota</taxon>
        <taxon>Metamonada</taxon>
        <taxon>Parabasalia</taxon>
        <taxon>Tritrichomonadida</taxon>
        <taxon>Tritrichomonadidae</taxon>
        <taxon>Tritrichomonas</taxon>
    </lineage>
</organism>
<dbReference type="Proteomes" id="UP000179807">
    <property type="component" value="Unassembled WGS sequence"/>
</dbReference>
<sequence>MIKSVMEVDETLFQLVKRDYDVSDEEIAAVLVLAQQVFNKQQEKMLLDDVLAVALRVKIVKDLITLYKIDKNEDIINGVQTFLKSVK</sequence>
<evidence type="ECO:0000313" key="1">
    <source>
        <dbReference type="EMBL" id="OHT10110.1"/>
    </source>
</evidence>
<keyword evidence="2" id="KW-1185">Reference proteome</keyword>
<evidence type="ECO:0000313" key="2">
    <source>
        <dbReference type="Proteomes" id="UP000179807"/>
    </source>
</evidence>
<protein>
    <submittedName>
        <fullName evidence="1">Uncharacterized protein</fullName>
    </submittedName>
</protein>
<dbReference type="AlphaFoldDB" id="A0A1J4KKA6"/>
<comment type="caution">
    <text evidence="1">The sequence shown here is derived from an EMBL/GenBank/DDBJ whole genome shotgun (WGS) entry which is preliminary data.</text>
</comment>
<dbReference type="OrthoDB" id="498590at2759"/>
<reference evidence="1" key="1">
    <citation type="submission" date="2016-10" db="EMBL/GenBank/DDBJ databases">
        <authorList>
            <person name="Benchimol M."/>
            <person name="Almeida L.G."/>
            <person name="Vasconcelos A.T."/>
            <person name="Perreira-Neves A."/>
            <person name="Rosa I.A."/>
            <person name="Tasca T."/>
            <person name="Bogo M.R."/>
            <person name="de Souza W."/>
        </authorList>
    </citation>
    <scope>NUCLEOTIDE SEQUENCE [LARGE SCALE GENOMIC DNA]</scope>
    <source>
        <strain evidence="1">K</strain>
    </source>
</reference>
<gene>
    <name evidence="1" type="ORF">TRFO_20755</name>
</gene>
<dbReference type="VEuPathDB" id="TrichDB:TRFO_20755"/>
<dbReference type="GeneID" id="94836273"/>
<dbReference type="EMBL" id="MLAK01000621">
    <property type="protein sequence ID" value="OHT10110.1"/>
    <property type="molecule type" value="Genomic_DNA"/>
</dbReference>
<proteinExistence type="predicted"/>
<name>A0A1J4KKA6_9EUKA</name>
<dbReference type="RefSeq" id="XP_068363246.1">
    <property type="nucleotide sequence ID" value="XM_068501569.1"/>
</dbReference>
<accession>A0A1J4KKA6</accession>